<dbReference type="InterPro" id="IPR055414">
    <property type="entry name" value="LRR_R13L4/SHOC2-like"/>
</dbReference>
<evidence type="ECO:0000259" key="6">
    <source>
        <dbReference type="PROSITE" id="PS50104"/>
    </source>
</evidence>
<keyword evidence="1" id="KW-0433">Leucine-rich repeat</keyword>
<organism evidence="7 8">
    <name type="scientific">Protea cynaroides</name>
    <dbReference type="NCBI Taxonomy" id="273540"/>
    <lineage>
        <taxon>Eukaryota</taxon>
        <taxon>Viridiplantae</taxon>
        <taxon>Streptophyta</taxon>
        <taxon>Embryophyta</taxon>
        <taxon>Tracheophyta</taxon>
        <taxon>Spermatophyta</taxon>
        <taxon>Magnoliopsida</taxon>
        <taxon>Proteales</taxon>
        <taxon>Proteaceae</taxon>
        <taxon>Protea</taxon>
    </lineage>
</organism>
<reference evidence="7" key="1">
    <citation type="journal article" date="2023" name="Plant J.">
        <title>The genome of the king protea, Protea cynaroides.</title>
        <authorList>
            <person name="Chang J."/>
            <person name="Duong T.A."/>
            <person name="Schoeman C."/>
            <person name="Ma X."/>
            <person name="Roodt D."/>
            <person name="Barker N."/>
            <person name="Li Z."/>
            <person name="Van de Peer Y."/>
            <person name="Mizrachi E."/>
        </authorList>
    </citation>
    <scope>NUCLEOTIDE SEQUENCE</scope>
    <source>
        <tissue evidence="7">Young leaves</tissue>
    </source>
</reference>
<evidence type="ECO:0000256" key="5">
    <source>
        <dbReference type="SAM" id="Phobius"/>
    </source>
</evidence>
<accession>A0A9Q0K6G5</accession>
<evidence type="ECO:0000256" key="4">
    <source>
        <dbReference type="SAM" id="MobiDB-lite"/>
    </source>
</evidence>
<feature type="transmembrane region" description="Helical" evidence="5">
    <location>
        <begin position="6"/>
        <end position="30"/>
    </location>
</feature>
<dbReference type="GO" id="GO:0007165">
    <property type="term" value="P:signal transduction"/>
    <property type="evidence" value="ECO:0007669"/>
    <property type="project" value="InterPro"/>
</dbReference>
<keyword evidence="3" id="KW-0520">NAD</keyword>
<comment type="caution">
    <text evidence="7">The sequence shown here is derived from an EMBL/GenBank/DDBJ whole genome shotgun (WGS) entry which is preliminary data.</text>
</comment>
<dbReference type="InterPro" id="IPR000157">
    <property type="entry name" value="TIR_dom"/>
</dbReference>
<keyword evidence="5" id="KW-0812">Transmembrane</keyword>
<keyword evidence="8" id="KW-1185">Reference proteome</keyword>
<dbReference type="PANTHER" id="PTHR11017:SF570">
    <property type="entry name" value="DISEASE RESISTANCE PROTEIN (TIR-NBS CLASS)-RELATED"/>
    <property type="match status" value="1"/>
</dbReference>
<protein>
    <recommendedName>
        <fullName evidence="6">TIR domain-containing protein</fullName>
    </recommendedName>
</protein>
<proteinExistence type="predicted"/>
<feature type="compositionally biased region" description="Low complexity" evidence="4">
    <location>
        <begin position="43"/>
        <end position="54"/>
    </location>
</feature>
<dbReference type="Gene3D" id="3.40.50.10140">
    <property type="entry name" value="Toll/interleukin-1 receptor homology (TIR) domain"/>
    <property type="match status" value="1"/>
</dbReference>
<sequence>MNYGWVRLVFGFVIDCLLILGGGVLLNKLIDNKPVSPKKKKSSVSSSSSSTSSSGWNYEVFLSFRGEDARNSFTDHLCKALKDNGIHTFRDNDELKTGEAIGPELLAAIQQSTISIPIFSRDYASSKWCLIEIAMIAECKKKGQIVLPIFYRVEPKEVRYQIGSFAEAFRKHERHFDEETVRRWREALAEVGNLKGWALDKNRKVESLHLDFGYASKDHYLKSEGFQAMSKLRLLRIDYANLVGNSEHLFSKLRWLSWKGCPLEFTPANFYLEELVVLDLSQSNVTEDWKGWQQMKKSTSLVEIDDSIGHLKSLVFLILIGCDSLVEFPTSICKLSSLQNLSIDCNKLQKLPTELGLIKGLKELIIVIALHMEHLPESIGLLKKLTSLIANYCSALTELPNSIDSIGGLVSLEKLDLSSTNTSEIPDSIGNIRNLTFLRLDLPIVMRLPDSVGLLEKLEVLSTRHCKRLVKQPCSIGRLRHLRCFDWVHLPAGFETLSSLKKLSIGGLKFLESKGFCESLGSLCSLEELLLYNWAISEGEILGDIGRLSSLGILKLENSNFCNLPVSICSLSILQSLEIRNCPDLQSLPKLPSSLRVLEAEDNSSMKTLSDISNLTNLEELNLQFCRKLVEIPTDIGSSTKLQSLYLGKSDISTLPPSTNALNRLKILDIHSCEKLKNLPELPSSVIDLNSVNCKSMERLPNLSNLKKLKHPRLDGRVKLVEIQGLEELECLLDSITTTTKLELDSLITIPWTHYIVAISWFFLWLSYDKIHGQVQKQATEIIACGASWCNPEPNLLIHLLVDSRQCPRLEEEYFKQMEQKLAIAYCSVPLPLCCDGHCQRTVSKSSWSWFDQRQILYGTPKLPVERRGLLGLFI</sequence>
<evidence type="ECO:0000256" key="1">
    <source>
        <dbReference type="ARBA" id="ARBA00022614"/>
    </source>
</evidence>
<dbReference type="EMBL" id="JAMYWD010000008">
    <property type="protein sequence ID" value="KAJ4963303.1"/>
    <property type="molecule type" value="Genomic_DNA"/>
</dbReference>
<dbReference type="OrthoDB" id="2018313at2759"/>
<dbReference type="SUPFAM" id="SSF52200">
    <property type="entry name" value="Toll/Interleukin receptor TIR domain"/>
    <property type="match status" value="1"/>
</dbReference>
<dbReference type="PROSITE" id="PS50104">
    <property type="entry name" value="TIR"/>
    <property type="match status" value="1"/>
</dbReference>
<evidence type="ECO:0000313" key="7">
    <source>
        <dbReference type="EMBL" id="KAJ4963303.1"/>
    </source>
</evidence>
<gene>
    <name evidence="7" type="ORF">NE237_023242</name>
</gene>
<dbReference type="Proteomes" id="UP001141806">
    <property type="component" value="Unassembled WGS sequence"/>
</dbReference>
<dbReference type="InterPro" id="IPR044974">
    <property type="entry name" value="Disease_R_plants"/>
</dbReference>
<feature type="region of interest" description="Disordered" evidence="4">
    <location>
        <begin position="35"/>
        <end position="55"/>
    </location>
</feature>
<evidence type="ECO:0000313" key="8">
    <source>
        <dbReference type="Proteomes" id="UP001141806"/>
    </source>
</evidence>
<dbReference type="Pfam" id="PF23598">
    <property type="entry name" value="LRR_14"/>
    <property type="match status" value="1"/>
</dbReference>
<name>A0A9Q0K6G5_9MAGN</name>
<evidence type="ECO:0000256" key="3">
    <source>
        <dbReference type="ARBA" id="ARBA00023027"/>
    </source>
</evidence>
<dbReference type="AlphaFoldDB" id="A0A9Q0K6G5"/>
<keyword evidence="5" id="KW-1133">Transmembrane helix</keyword>
<dbReference type="Gene3D" id="3.80.10.10">
    <property type="entry name" value="Ribonuclease Inhibitor"/>
    <property type="match status" value="2"/>
</dbReference>
<evidence type="ECO:0000256" key="2">
    <source>
        <dbReference type="ARBA" id="ARBA00022737"/>
    </source>
</evidence>
<dbReference type="Pfam" id="PF01582">
    <property type="entry name" value="TIR"/>
    <property type="match status" value="1"/>
</dbReference>
<keyword evidence="2" id="KW-0677">Repeat</keyword>
<dbReference type="PANTHER" id="PTHR11017">
    <property type="entry name" value="LEUCINE-RICH REPEAT-CONTAINING PROTEIN"/>
    <property type="match status" value="1"/>
</dbReference>
<dbReference type="InterPro" id="IPR035897">
    <property type="entry name" value="Toll_tir_struct_dom_sf"/>
</dbReference>
<keyword evidence="5" id="KW-0472">Membrane</keyword>
<dbReference type="FunFam" id="3.40.50.10140:FF:000007">
    <property type="entry name" value="Disease resistance protein (TIR-NBS-LRR class)"/>
    <property type="match status" value="1"/>
</dbReference>
<feature type="domain" description="TIR" evidence="6">
    <location>
        <begin position="56"/>
        <end position="216"/>
    </location>
</feature>
<dbReference type="SMART" id="SM00369">
    <property type="entry name" value="LRR_TYP"/>
    <property type="match status" value="5"/>
</dbReference>
<dbReference type="InterPro" id="IPR003591">
    <property type="entry name" value="Leu-rich_rpt_typical-subtyp"/>
</dbReference>
<dbReference type="InterPro" id="IPR032675">
    <property type="entry name" value="LRR_dom_sf"/>
</dbReference>
<dbReference type="GO" id="GO:0006952">
    <property type="term" value="P:defense response"/>
    <property type="evidence" value="ECO:0007669"/>
    <property type="project" value="InterPro"/>
</dbReference>
<dbReference type="SUPFAM" id="SSF52058">
    <property type="entry name" value="L domain-like"/>
    <property type="match status" value="2"/>
</dbReference>
<dbReference type="SMART" id="SM00255">
    <property type="entry name" value="TIR"/>
    <property type="match status" value="1"/>
</dbReference>